<gene>
    <name evidence="2" type="ORF">MNAB215_180</name>
</gene>
<dbReference type="Proteomes" id="UP000240424">
    <property type="component" value="Unassembled WGS sequence"/>
</dbReference>
<evidence type="ECO:0000313" key="2">
    <source>
        <dbReference type="EMBL" id="SPM38005.1"/>
    </source>
</evidence>
<dbReference type="EMBL" id="FUEZ01000003">
    <property type="protein sequence ID" value="SPM38005.1"/>
    <property type="molecule type" value="Genomic_DNA"/>
</dbReference>
<feature type="signal peptide" evidence="1">
    <location>
        <begin position="1"/>
        <end position="23"/>
    </location>
</feature>
<organism evidence="2 3">
    <name type="scientific">Mycobacterium numidiamassiliense</name>
    <dbReference type="NCBI Taxonomy" id="1841861"/>
    <lineage>
        <taxon>Bacteria</taxon>
        <taxon>Bacillati</taxon>
        <taxon>Actinomycetota</taxon>
        <taxon>Actinomycetes</taxon>
        <taxon>Mycobacteriales</taxon>
        <taxon>Mycobacteriaceae</taxon>
        <taxon>Mycobacterium</taxon>
    </lineage>
</organism>
<name>A0A2U3P2T7_9MYCO</name>
<reference evidence="2 3" key="1">
    <citation type="submission" date="2017-01" db="EMBL/GenBank/DDBJ databases">
        <authorList>
            <consortium name="Urmite Genomes"/>
        </authorList>
    </citation>
    <scope>NUCLEOTIDE SEQUENCE [LARGE SCALE GENOMIC DNA]</scope>
    <source>
        <strain evidence="2 3">AB215</strain>
    </source>
</reference>
<keyword evidence="1" id="KW-0732">Signal</keyword>
<dbReference type="AlphaFoldDB" id="A0A2U3P2T7"/>
<protein>
    <submittedName>
        <fullName evidence="2">Mycobacterium numidiamassiliense ORFan</fullName>
    </submittedName>
</protein>
<proteinExistence type="predicted"/>
<evidence type="ECO:0000256" key="1">
    <source>
        <dbReference type="SAM" id="SignalP"/>
    </source>
</evidence>
<feature type="chain" id="PRO_5039563825" evidence="1">
    <location>
        <begin position="24"/>
        <end position="82"/>
    </location>
</feature>
<evidence type="ECO:0000313" key="3">
    <source>
        <dbReference type="Proteomes" id="UP000240424"/>
    </source>
</evidence>
<accession>A0A2U3P2T7</accession>
<sequence length="82" mass="7249">MNARSKKVLITLFAASITVMLPAGCGFEAVPGIIGGGAVGPMAGAGSAGGAGGAAGSAGGMGRGGVPAGSVAGAGGILPTLP</sequence>
<dbReference type="RefSeq" id="WP_077077050.1">
    <property type="nucleotide sequence ID" value="NZ_FUEZ01000003.1"/>
</dbReference>
<keyword evidence="3" id="KW-1185">Reference proteome</keyword>